<dbReference type="EMBL" id="AGNK02005931">
    <property type="status" value="NOT_ANNOTATED_CDS"/>
    <property type="molecule type" value="Genomic_DNA"/>
</dbReference>
<reference evidence="3" key="1">
    <citation type="journal article" date="2012" name="Nat. Biotechnol.">
        <title>Reference genome sequence of the model plant Setaria.</title>
        <authorList>
            <person name="Bennetzen J.L."/>
            <person name="Schmutz J."/>
            <person name="Wang H."/>
            <person name="Percifield R."/>
            <person name="Hawkins J."/>
            <person name="Pontaroli A.C."/>
            <person name="Estep M."/>
            <person name="Feng L."/>
            <person name="Vaughn J.N."/>
            <person name="Grimwood J."/>
            <person name="Jenkins J."/>
            <person name="Barry K."/>
            <person name="Lindquist E."/>
            <person name="Hellsten U."/>
            <person name="Deshpande S."/>
            <person name="Wang X."/>
            <person name="Wu X."/>
            <person name="Mitros T."/>
            <person name="Triplett J."/>
            <person name="Yang X."/>
            <person name="Ye C.Y."/>
            <person name="Mauro-Herrera M."/>
            <person name="Wang L."/>
            <person name="Li P."/>
            <person name="Sharma M."/>
            <person name="Sharma R."/>
            <person name="Ronald P.C."/>
            <person name="Panaud O."/>
            <person name="Kellogg E.A."/>
            <person name="Brutnell T.P."/>
            <person name="Doust A.N."/>
            <person name="Tuskan G.A."/>
            <person name="Rokhsar D."/>
            <person name="Devos K.M."/>
        </authorList>
    </citation>
    <scope>NUCLEOTIDE SEQUENCE [LARGE SCALE GENOMIC DNA]</scope>
    <source>
        <strain evidence="3">cv. Yugu1</strain>
    </source>
</reference>
<dbReference type="AlphaFoldDB" id="K4AHY4"/>
<evidence type="ECO:0000313" key="2">
    <source>
        <dbReference type="EnsemblPlants" id="KQK90388"/>
    </source>
</evidence>
<reference evidence="2" key="2">
    <citation type="submission" date="2018-08" db="UniProtKB">
        <authorList>
            <consortium name="EnsemblPlants"/>
        </authorList>
    </citation>
    <scope>IDENTIFICATION</scope>
    <source>
        <strain evidence="2">Yugu1</strain>
    </source>
</reference>
<dbReference type="InParanoid" id="K4AHY4"/>
<dbReference type="HOGENOM" id="CLU_3072318_0_0_1"/>
<dbReference type="Gramene" id="KQK90388">
    <property type="protein sequence ID" value="KQK90388"/>
    <property type="gene ID" value="SETIT_038491mg"/>
</dbReference>
<accession>K4AHY4</accession>
<proteinExistence type="predicted"/>
<dbReference type="EnsemblPlants" id="KQK90388">
    <property type="protein sequence ID" value="KQK90388"/>
    <property type="gene ID" value="SETIT_038491mg"/>
</dbReference>
<evidence type="ECO:0000256" key="1">
    <source>
        <dbReference type="SAM" id="MobiDB-lite"/>
    </source>
</evidence>
<dbReference type="Proteomes" id="UP000004995">
    <property type="component" value="Unassembled WGS sequence"/>
</dbReference>
<keyword evidence="3" id="KW-1185">Reference proteome</keyword>
<evidence type="ECO:0000313" key="3">
    <source>
        <dbReference type="Proteomes" id="UP000004995"/>
    </source>
</evidence>
<name>K4AHY4_SETIT</name>
<organism evidence="2 3">
    <name type="scientific">Setaria italica</name>
    <name type="common">Foxtail millet</name>
    <name type="synonym">Panicum italicum</name>
    <dbReference type="NCBI Taxonomy" id="4555"/>
    <lineage>
        <taxon>Eukaryota</taxon>
        <taxon>Viridiplantae</taxon>
        <taxon>Streptophyta</taxon>
        <taxon>Embryophyta</taxon>
        <taxon>Tracheophyta</taxon>
        <taxon>Spermatophyta</taxon>
        <taxon>Magnoliopsida</taxon>
        <taxon>Liliopsida</taxon>
        <taxon>Poales</taxon>
        <taxon>Poaceae</taxon>
        <taxon>PACMAD clade</taxon>
        <taxon>Panicoideae</taxon>
        <taxon>Panicodae</taxon>
        <taxon>Paniceae</taxon>
        <taxon>Cenchrinae</taxon>
        <taxon>Setaria</taxon>
    </lineage>
</organism>
<protein>
    <submittedName>
        <fullName evidence="2">Uncharacterized protein</fullName>
    </submittedName>
</protein>
<feature type="region of interest" description="Disordered" evidence="1">
    <location>
        <begin position="33"/>
        <end position="53"/>
    </location>
</feature>
<sequence length="53" mass="5290">MNPAPLGRSVRCGLGHLPEVCIAGMGPLPTTWRAGLGPGRRPPPDSVVCGAGG</sequence>